<dbReference type="RefSeq" id="XP_001313685.1">
    <property type="nucleotide sequence ID" value="XM_001313684.1"/>
</dbReference>
<dbReference type="Proteomes" id="UP000001542">
    <property type="component" value="Unassembled WGS sequence"/>
</dbReference>
<evidence type="ECO:0000256" key="6">
    <source>
        <dbReference type="ARBA" id="ARBA00022729"/>
    </source>
</evidence>
<evidence type="ECO:0000256" key="11">
    <source>
        <dbReference type="ARBA" id="ARBA00023136"/>
    </source>
</evidence>
<reference evidence="17" key="1">
    <citation type="submission" date="2006-10" db="EMBL/GenBank/DDBJ databases">
        <authorList>
            <person name="Amadeo P."/>
            <person name="Zhao Q."/>
            <person name="Wortman J."/>
            <person name="Fraser-Liggett C."/>
            <person name="Carlton J."/>
        </authorList>
    </citation>
    <scope>NUCLEOTIDE SEQUENCE</scope>
    <source>
        <strain evidence="17">G3</strain>
    </source>
</reference>
<evidence type="ECO:0000256" key="1">
    <source>
        <dbReference type="ARBA" id="ARBA00004251"/>
    </source>
</evidence>
<evidence type="ECO:0000259" key="16">
    <source>
        <dbReference type="Pfam" id="PF12810"/>
    </source>
</evidence>
<evidence type="ECO:0000256" key="3">
    <source>
        <dbReference type="ARBA" id="ARBA00022475"/>
    </source>
</evidence>
<evidence type="ECO:0000256" key="8">
    <source>
        <dbReference type="ARBA" id="ARBA00022777"/>
    </source>
</evidence>
<evidence type="ECO:0000256" key="7">
    <source>
        <dbReference type="ARBA" id="ARBA00022741"/>
    </source>
</evidence>
<evidence type="ECO:0000256" key="9">
    <source>
        <dbReference type="ARBA" id="ARBA00022840"/>
    </source>
</evidence>
<keyword evidence="18" id="KW-1185">Reference proteome</keyword>
<dbReference type="VEuPathDB" id="TrichDB:TVAGG3_0342390"/>
<evidence type="ECO:0000256" key="12">
    <source>
        <dbReference type="ARBA" id="ARBA00023137"/>
    </source>
</evidence>
<dbReference type="EC" id="2.7.10.1" evidence="2"/>
<dbReference type="Pfam" id="PF12810">
    <property type="entry name" value="ALK_LTK_GRD"/>
    <property type="match status" value="1"/>
</dbReference>
<evidence type="ECO:0000256" key="15">
    <source>
        <dbReference type="ARBA" id="ARBA00023180"/>
    </source>
</evidence>
<comment type="subcellular location">
    <subcellularLocation>
        <location evidence="1">Cell membrane</location>
        <topology evidence="1">Single-pass type I membrane protein</topology>
    </subcellularLocation>
</comment>
<evidence type="ECO:0000256" key="5">
    <source>
        <dbReference type="ARBA" id="ARBA00022692"/>
    </source>
</evidence>
<dbReference type="EMBL" id="DS113590">
    <property type="protein sequence ID" value="EAY00756.1"/>
    <property type="molecule type" value="Genomic_DNA"/>
</dbReference>
<evidence type="ECO:0000256" key="14">
    <source>
        <dbReference type="ARBA" id="ARBA00023170"/>
    </source>
</evidence>
<evidence type="ECO:0000256" key="2">
    <source>
        <dbReference type="ARBA" id="ARBA00011902"/>
    </source>
</evidence>
<name>A2F2W3_TRIV3</name>
<dbReference type="GO" id="GO:0005524">
    <property type="term" value="F:ATP binding"/>
    <property type="evidence" value="ECO:0007669"/>
    <property type="project" value="UniProtKB-KW"/>
</dbReference>
<keyword evidence="10" id="KW-1133">Transmembrane helix</keyword>
<evidence type="ECO:0000313" key="18">
    <source>
        <dbReference type="Proteomes" id="UP000001542"/>
    </source>
</evidence>
<proteinExistence type="predicted"/>
<keyword evidence="8" id="KW-0418">Kinase</keyword>
<dbReference type="KEGG" id="tva:4758579"/>
<keyword evidence="14" id="KW-0675">Receptor</keyword>
<evidence type="ECO:0000256" key="13">
    <source>
        <dbReference type="ARBA" id="ARBA00023157"/>
    </source>
</evidence>
<evidence type="ECO:0000256" key="10">
    <source>
        <dbReference type="ARBA" id="ARBA00022989"/>
    </source>
</evidence>
<keyword evidence="11" id="KW-0472">Membrane</keyword>
<dbReference type="GO" id="GO:0005886">
    <property type="term" value="C:plasma membrane"/>
    <property type="evidence" value="ECO:0007669"/>
    <property type="project" value="UniProtKB-SubCell"/>
</dbReference>
<sequence length="160" mass="16055">MKGGYGGKIAGNGEGSDGYFGMGATISSPGRGGKYPGNQNPYYPSCDAESGTFLKGGNACSTATVASGGGGSGYYGGGGGADQAAGGGGSSFASNFLKNVIFKNGNEEFIQPDGSTKIGHSGDGFVSIEKLSALTIQCNYNNYSLLSVINMFSLIFISSE</sequence>
<dbReference type="InterPro" id="IPR055163">
    <property type="entry name" value="ALK/LTK-like_GRD"/>
</dbReference>
<keyword evidence="7" id="KW-0547">Nucleotide-binding</keyword>
<feature type="domain" description="ALK/LTK-like glycine-rich" evidence="16">
    <location>
        <begin position="2"/>
        <end position="130"/>
    </location>
</feature>
<keyword evidence="5" id="KW-0812">Transmembrane</keyword>
<keyword evidence="6" id="KW-0732">Signal</keyword>
<dbReference type="GO" id="GO:0004714">
    <property type="term" value="F:transmembrane receptor protein tyrosine kinase activity"/>
    <property type="evidence" value="ECO:0007669"/>
    <property type="project" value="UniProtKB-EC"/>
</dbReference>
<evidence type="ECO:0000313" key="17">
    <source>
        <dbReference type="EMBL" id="EAY00756.1"/>
    </source>
</evidence>
<keyword evidence="15" id="KW-0325">Glycoprotein</keyword>
<keyword evidence="12" id="KW-0829">Tyrosine-protein kinase</keyword>
<keyword evidence="13" id="KW-1015">Disulfide bond</keyword>
<keyword evidence="3" id="KW-1003">Cell membrane</keyword>
<keyword evidence="4" id="KW-0808">Transferase</keyword>
<accession>A2F2W3</accession>
<organism evidence="17 18">
    <name type="scientific">Trichomonas vaginalis (strain ATCC PRA-98 / G3)</name>
    <dbReference type="NCBI Taxonomy" id="412133"/>
    <lineage>
        <taxon>Eukaryota</taxon>
        <taxon>Metamonada</taxon>
        <taxon>Parabasalia</taxon>
        <taxon>Trichomonadida</taxon>
        <taxon>Trichomonadidae</taxon>
        <taxon>Trichomonas</taxon>
    </lineage>
</organism>
<evidence type="ECO:0000256" key="4">
    <source>
        <dbReference type="ARBA" id="ARBA00022679"/>
    </source>
</evidence>
<gene>
    <name evidence="17" type="ORF">TVAG_096670</name>
</gene>
<reference evidence="17" key="2">
    <citation type="journal article" date="2007" name="Science">
        <title>Draft genome sequence of the sexually transmitted pathogen Trichomonas vaginalis.</title>
        <authorList>
            <person name="Carlton J.M."/>
            <person name="Hirt R.P."/>
            <person name="Silva J.C."/>
            <person name="Delcher A.L."/>
            <person name="Schatz M."/>
            <person name="Zhao Q."/>
            <person name="Wortman J.R."/>
            <person name="Bidwell S.L."/>
            <person name="Alsmark U.C.M."/>
            <person name="Besteiro S."/>
            <person name="Sicheritz-Ponten T."/>
            <person name="Noel C.J."/>
            <person name="Dacks J.B."/>
            <person name="Foster P.G."/>
            <person name="Simillion C."/>
            <person name="Van de Peer Y."/>
            <person name="Miranda-Saavedra D."/>
            <person name="Barton G.J."/>
            <person name="Westrop G.D."/>
            <person name="Mueller S."/>
            <person name="Dessi D."/>
            <person name="Fiori P.L."/>
            <person name="Ren Q."/>
            <person name="Paulsen I."/>
            <person name="Zhang H."/>
            <person name="Bastida-Corcuera F.D."/>
            <person name="Simoes-Barbosa A."/>
            <person name="Brown M.T."/>
            <person name="Hayes R.D."/>
            <person name="Mukherjee M."/>
            <person name="Okumura C.Y."/>
            <person name="Schneider R."/>
            <person name="Smith A.J."/>
            <person name="Vanacova S."/>
            <person name="Villalvazo M."/>
            <person name="Haas B.J."/>
            <person name="Pertea M."/>
            <person name="Feldblyum T.V."/>
            <person name="Utterback T.R."/>
            <person name="Shu C.L."/>
            <person name="Osoegawa K."/>
            <person name="de Jong P.J."/>
            <person name="Hrdy I."/>
            <person name="Horvathova L."/>
            <person name="Zubacova Z."/>
            <person name="Dolezal P."/>
            <person name="Malik S.B."/>
            <person name="Logsdon J.M. Jr."/>
            <person name="Henze K."/>
            <person name="Gupta A."/>
            <person name="Wang C.C."/>
            <person name="Dunne R.L."/>
            <person name="Upcroft J.A."/>
            <person name="Upcroft P."/>
            <person name="White O."/>
            <person name="Salzberg S.L."/>
            <person name="Tang P."/>
            <person name="Chiu C.-H."/>
            <person name="Lee Y.-S."/>
            <person name="Embley T.M."/>
            <person name="Coombs G.H."/>
            <person name="Mottram J.C."/>
            <person name="Tachezy J."/>
            <person name="Fraser-Liggett C.M."/>
            <person name="Johnson P.J."/>
        </authorList>
    </citation>
    <scope>NUCLEOTIDE SEQUENCE [LARGE SCALE GENOMIC DNA]</scope>
    <source>
        <strain evidence="17">G3</strain>
    </source>
</reference>
<dbReference type="VEuPathDB" id="TrichDB:TVAG_096670"/>
<protein>
    <recommendedName>
        <fullName evidence="2">receptor protein-tyrosine kinase</fullName>
        <ecNumber evidence="2">2.7.10.1</ecNumber>
    </recommendedName>
</protein>
<dbReference type="InParanoid" id="A2F2W3"/>
<keyword evidence="9" id="KW-0067">ATP-binding</keyword>
<dbReference type="AlphaFoldDB" id="A2F2W3"/>